<keyword evidence="1" id="KW-0732">Signal</keyword>
<feature type="signal peptide" evidence="1">
    <location>
        <begin position="1"/>
        <end position="21"/>
    </location>
</feature>
<dbReference type="STRING" id="1851148.SMSP2_00144"/>
<organism evidence="3 4">
    <name type="scientific">Limihaloglobus sulfuriphilus</name>
    <dbReference type="NCBI Taxonomy" id="1851148"/>
    <lineage>
        <taxon>Bacteria</taxon>
        <taxon>Pseudomonadati</taxon>
        <taxon>Planctomycetota</taxon>
        <taxon>Phycisphaerae</taxon>
        <taxon>Sedimentisphaerales</taxon>
        <taxon>Sedimentisphaeraceae</taxon>
        <taxon>Limihaloglobus</taxon>
    </lineage>
</organism>
<accession>A0A1Q2MAX2</accession>
<name>A0A1Q2MAX2_9BACT</name>
<dbReference type="PANTHER" id="PTHR34819">
    <property type="entry name" value="LARGE CYSTEINE-RICH PERIPLASMIC PROTEIN OMCB"/>
    <property type="match status" value="1"/>
</dbReference>
<reference evidence="4" key="1">
    <citation type="submission" date="2017-02" db="EMBL/GenBank/DDBJ databases">
        <title>Comparative genomics and description of representatives of a novel lineage of planctomycetes thriving in anoxic sediments.</title>
        <authorList>
            <person name="Spring S."/>
            <person name="Bunk B."/>
            <person name="Sproer C."/>
        </authorList>
    </citation>
    <scope>NUCLEOTIDE SEQUENCE [LARGE SCALE GENOMIC DNA]</scope>
    <source>
        <strain evidence="4">SM-Chi-D1</strain>
    </source>
</reference>
<dbReference type="AlphaFoldDB" id="A0A1Q2MAX2"/>
<dbReference type="NCBIfam" id="TIGR01451">
    <property type="entry name" value="B_ant_repeat"/>
    <property type="match status" value="2"/>
</dbReference>
<dbReference type="InterPro" id="IPR051172">
    <property type="entry name" value="Chlamydia_OmcB"/>
</dbReference>
<feature type="chain" id="PRO_5012817667" evidence="1">
    <location>
        <begin position="22"/>
        <end position="530"/>
    </location>
</feature>
<feature type="domain" description="DUF11" evidence="2">
    <location>
        <begin position="87"/>
        <end position="179"/>
    </location>
</feature>
<proteinExistence type="predicted"/>
<gene>
    <name evidence="3" type="primary">omcB</name>
    <name evidence="3" type="ORF">SMSP2_00144</name>
</gene>
<keyword evidence="4" id="KW-1185">Reference proteome</keyword>
<evidence type="ECO:0000256" key="1">
    <source>
        <dbReference type="SAM" id="SignalP"/>
    </source>
</evidence>
<dbReference type="PANTHER" id="PTHR34819:SF3">
    <property type="entry name" value="CELL SURFACE PROTEIN"/>
    <property type="match status" value="1"/>
</dbReference>
<evidence type="ECO:0000313" key="4">
    <source>
        <dbReference type="Proteomes" id="UP000188181"/>
    </source>
</evidence>
<dbReference type="Pfam" id="PF01345">
    <property type="entry name" value="DUF11"/>
    <property type="match status" value="4"/>
</dbReference>
<evidence type="ECO:0000313" key="3">
    <source>
        <dbReference type="EMBL" id="AQQ69810.1"/>
    </source>
</evidence>
<dbReference type="KEGG" id="pbas:SMSP2_00144"/>
<feature type="domain" description="DUF11" evidence="2">
    <location>
        <begin position="203"/>
        <end position="295"/>
    </location>
</feature>
<dbReference type="InterPro" id="IPR001434">
    <property type="entry name" value="OmcB-like_DUF11"/>
</dbReference>
<protein>
    <submittedName>
        <fullName evidence="3">Cysteine-rich outer membrane protein</fullName>
    </submittedName>
</protein>
<dbReference type="Proteomes" id="UP000188181">
    <property type="component" value="Chromosome"/>
</dbReference>
<evidence type="ECO:0000259" key="2">
    <source>
        <dbReference type="Pfam" id="PF01345"/>
    </source>
</evidence>
<sequence length="530" mass="55781">MKKALLSITLAAVVLMAGCYSCESYHEMKGTGPVAPGCENKVYWDDDCMTLAEYMIEQEQAAPAPAKAAPAKAQPAEVCWDTKGAVKITKTMPDEVQLNQPFEYQIHVKNVCNFDVSEVMVVETLSDNFAVSSTDPSATRKGSELSWMLGSLAAGDTEVIKVVGQANSTDTIEHCATVTYVVPSCGSVAVVVPAIQIAATAPAEVLLCDPIPVTYAVTNTGTGAASNVVVNEQLPSGLVTADGKNKVVFEIGTLARGETKEFEKVLQAEQTGRYAKTAVVTADAGLKDNADTVTVVKQPVLAITKTSPEKRYLGRTIKYDVTVSNKGDAVASNVVVTDKLPGNAEFVSASGGVSPANGELVWNLGDMAPGASKSVSVTVKPAREGRYVNRAAAEAVCAEAVDASSATNVEGIAAVLLEVIDVEDPIELGKETTYVITATNQGTSTDKNIKIVCELEGSMQYVSATGATNGKISGKTITFAPLAKLEPDAKATWKVVIKAVSEDDARFTVIMNTDAIGRPVQETEATQFYE</sequence>
<dbReference type="InterPro" id="IPR047589">
    <property type="entry name" value="DUF11_rpt"/>
</dbReference>
<feature type="domain" description="DUF11" evidence="2">
    <location>
        <begin position="301"/>
        <end position="408"/>
    </location>
</feature>
<dbReference type="PROSITE" id="PS51257">
    <property type="entry name" value="PROKAR_LIPOPROTEIN"/>
    <property type="match status" value="1"/>
</dbReference>
<dbReference type="EMBL" id="CP019646">
    <property type="protein sequence ID" value="AQQ69810.1"/>
    <property type="molecule type" value="Genomic_DNA"/>
</dbReference>
<dbReference type="RefSeq" id="WP_146682116.1">
    <property type="nucleotide sequence ID" value="NZ_CP019646.1"/>
</dbReference>
<dbReference type="InterPro" id="IPR013783">
    <property type="entry name" value="Ig-like_fold"/>
</dbReference>
<dbReference type="Gene3D" id="2.60.40.10">
    <property type="entry name" value="Immunoglobulins"/>
    <property type="match status" value="2"/>
</dbReference>
<feature type="domain" description="DUF11" evidence="2">
    <location>
        <begin position="425"/>
        <end position="509"/>
    </location>
</feature>
<dbReference type="OrthoDB" id="282600at2"/>